<dbReference type="SUPFAM" id="SSF53300">
    <property type="entry name" value="vWA-like"/>
    <property type="match status" value="1"/>
</dbReference>
<gene>
    <name evidence="2" type="ORF">SAMN05421852_11137</name>
</gene>
<accession>A0A1I3RUP3</accession>
<dbReference type="RefSeq" id="WP_175482435.1">
    <property type="nucleotide sequence ID" value="NZ_FORR01000011.1"/>
</dbReference>
<dbReference type="PANTHER" id="PTHR33608:SF3">
    <property type="entry name" value="SLR2013 PROTEIN"/>
    <property type="match status" value="1"/>
</dbReference>
<dbReference type="Gene3D" id="3.40.50.410">
    <property type="entry name" value="von Willebrand factor, type A domain"/>
    <property type="match status" value="1"/>
</dbReference>
<evidence type="ECO:0000259" key="1">
    <source>
        <dbReference type="Pfam" id="PF01882"/>
    </source>
</evidence>
<protein>
    <submittedName>
        <fullName evidence="2">Uncharacterized conserved protein, DUF58 family, contains vWF domain</fullName>
    </submittedName>
</protein>
<proteinExistence type="predicted"/>
<dbReference type="Pfam" id="PF01882">
    <property type="entry name" value="DUF58"/>
    <property type="match status" value="1"/>
</dbReference>
<evidence type="ECO:0000313" key="2">
    <source>
        <dbReference type="EMBL" id="SFJ50065.1"/>
    </source>
</evidence>
<dbReference type="STRING" id="46223.SAMN05421852_11137"/>
<organism evidence="2 3">
    <name type="scientific">Thermoflavimicrobium dichotomicum</name>
    <dbReference type="NCBI Taxonomy" id="46223"/>
    <lineage>
        <taxon>Bacteria</taxon>
        <taxon>Bacillati</taxon>
        <taxon>Bacillota</taxon>
        <taxon>Bacilli</taxon>
        <taxon>Bacillales</taxon>
        <taxon>Thermoactinomycetaceae</taxon>
        <taxon>Thermoflavimicrobium</taxon>
    </lineage>
</organism>
<reference evidence="2 3" key="1">
    <citation type="submission" date="2016-10" db="EMBL/GenBank/DDBJ databases">
        <authorList>
            <person name="de Groot N.N."/>
        </authorList>
    </citation>
    <scope>NUCLEOTIDE SEQUENCE [LARGE SCALE GENOMIC DNA]</scope>
    <source>
        <strain evidence="2 3">DSM 44778</strain>
    </source>
</reference>
<keyword evidence="3" id="KW-1185">Reference proteome</keyword>
<dbReference type="EMBL" id="FORR01000011">
    <property type="protein sequence ID" value="SFJ50065.1"/>
    <property type="molecule type" value="Genomic_DNA"/>
</dbReference>
<name>A0A1I3RUP3_9BACL</name>
<dbReference type="PANTHER" id="PTHR33608">
    <property type="entry name" value="BLL2464 PROTEIN"/>
    <property type="match status" value="1"/>
</dbReference>
<feature type="domain" description="DUF58" evidence="1">
    <location>
        <begin position="214"/>
        <end position="386"/>
    </location>
</feature>
<dbReference type="AlphaFoldDB" id="A0A1I3RUP3"/>
<dbReference type="Proteomes" id="UP000199545">
    <property type="component" value="Unassembled WGS sequence"/>
</dbReference>
<dbReference type="InterPro" id="IPR002881">
    <property type="entry name" value="DUF58"/>
</dbReference>
<evidence type="ECO:0000313" key="3">
    <source>
        <dbReference type="Proteomes" id="UP000199545"/>
    </source>
</evidence>
<dbReference type="InterPro" id="IPR036465">
    <property type="entry name" value="vWFA_dom_sf"/>
</dbReference>
<sequence>MTFWKKLSRRFPFRGKAILPSDRLLVLLLLGVVVTALGSFWGYGWVSFSVFNGLTFALIVMDLFLLRQFPAITATRHMDSLFEIATDNTVTIKLTAFSPISVRMWLQDDYPHGFRVNQRTFDFKWNHEQTKEIVYQAQPHRRGRHRFGRIHIRFESKLRLLRVQQSFDQEMEVKVYPQLEAVRRVRRGLYRRQSFLEGGPTFRVFGAGREFSHIREYIPDDDPRNINWMATARRGKLVSNVYHPEAGQQVAILLDCGRLMGVRNEGKTRLDYAVEAVLGYAAIALQRGEQVSFLAFSNEILRFVPLGKGMEHLQRIIEASYDLEPGYAETDYLQAWDILSSQHKNKALVTIFTDAANMAFTENFQTFVYRARKKYQVMTVSMQDPRFIERLDQPLVKEEDVYQKMVIEQLLQERKEIFRRLNHKKVVTLDVAPDQLASGVIDSYLQIRSRVEA</sequence>